<feature type="chain" id="PRO_5003141372" evidence="3">
    <location>
        <begin position="25"/>
        <end position="317"/>
    </location>
</feature>
<keyword evidence="1" id="KW-0802">TPR repeat</keyword>
<dbReference type="SMART" id="SM00028">
    <property type="entry name" value="TPR"/>
    <property type="match status" value="4"/>
</dbReference>
<sequence length="317" mass="36291">MNILKYIPITLAFLAAFTSYPVNAQQSGTSSRPQPVPPSGNYPTAPSIPQSNNSTTVPQSAYAEFMRLGYAAMQRKDYSLAAQYFRQALYYVPSDRAATIAYWNARDEITKQDNNVSQQETNYDRYMRIAYDATEKADYQTALINFQRALEERPNDYYATQGMRNVNTYINRGEGSSNAQLNTEPTFYIGESAYDRYMRLGYAAQQRKDYTTAANYFRSALYERPNDRLATVAFWNVQDVLKNGKQENRATQGESDYDRYMRLGYDATERGDYPSALTYFRQALSVRPNDEYAIRAIRNVTAYEQNARGTGEANNNQ</sequence>
<feature type="repeat" description="TPR" evidence="1">
    <location>
        <begin position="194"/>
        <end position="227"/>
    </location>
</feature>
<geneLocation type="plasmid" evidence="4 5">
    <name>Cy782201</name>
</geneLocation>
<reference evidence="5" key="1">
    <citation type="journal article" date="2011" name="MBio">
        <title>Novel metabolic attributes of the genus Cyanothece, comprising a group of unicellular nitrogen-fixing Cyanobacteria.</title>
        <authorList>
            <person name="Bandyopadhyay A."/>
            <person name="Elvitigala T."/>
            <person name="Welsh E."/>
            <person name="Stockel J."/>
            <person name="Liberton M."/>
            <person name="Min H."/>
            <person name="Sherman L.A."/>
            <person name="Pakrasi H.B."/>
        </authorList>
    </citation>
    <scope>NUCLEOTIDE SEQUENCE [LARGE SCALE GENOMIC DNA]</scope>
    <source>
        <strain evidence="5">PCC 7822</strain>
        <plasmid evidence="5">Cy782201</plasmid>
    </source>
</reference>
<feature type="compositionally biased region" description="Polar residues" evidence="2">
    <location>
        <begin position="24"/>
        <end position="33"/>
    </location>
</feature>
<organism evidence="4 5">
    <name type="scientific">Gloeothece verrucosa (strain PCC 7822)</name>
    <name type="common">Cyanothece sp. (strain PCC 7822)</name>
    <dbReference type="NCBI Taxonomy" id="497965"/>
    <lineage>
        <taxon>Bacteria</taxon>
        <taxon>Bacillati</taxon>
        <taxon>Cyanobacteriota</taxon>
        <taxon>Cyanophyceae</taxon>
        <taxon>Oscillatoriophycideae</taxon>
        <taxon>Chroococcales</taxon>
        <taxon>Aphanothecaceae</taxon>
        <taxon>Gloeothece</taxon>
        <taxon>Gloeothece verrucosa</taxon>
    </lineage>
</organism>
<gene>
    <name evidence="4" type="ordered locus">Cyan7822_6095</name>
</gene>
<feature type="repeat" description="TPR" evidence="1">
    <location>
        <begin position="62"/>
        <end position="95"/>
    </location>
</feature>
<dbReference type="AlphaFoldDB" id="E0ULV3"/>
<dbReference type="Pfam" id="PF13181">
    <property type="entry name" value="TPR_8"/>
    <property type="match status" value="2"/>
</dbReference>
<feature type="repeat" description="TPR" evidence="1">
    <location>
        <begin position="257"/>
        <end position="290"/>
    </location>
</feature>
<dbReference type="HOGENOM" id="CLU_828656_0_0_3"/>
<dbReference type="KEGG" id="cyj:Cyan7822_6095"/>
<dbReference type="RefSeq" id="WP_013334683.1">
    <property type="nucleotide sequence ID" value="NC_014533.1"/>
</dbReference>
<name>E0ULV3_GLOV7</name>
<keyword evidence="5" id="KW-1185">Reference proteome</keyword>
<feature type="compositionally biased region" description="Polar residues" evidence="2">
    <location>
        <begin position="41"/>
        <end position="56"/>
    </location>
</feature>
<dbReference type="InterPro" id="IPR011990">
    <property type="entry name" value="TPR-like_helical_dom_sf"/>
</dbReference>
<evidence type="ECO:0000313" key="5">
    <source>
        <dbReference type="Proteomes" id="UP000008206"/>
    </source>
</evidence>
<dbReference type="InterPro" id="IPR019734">
    <property type="entry name" value="TPR_rpt"/>
</dbReference>
<dbReference type="Proteomes" id="UP000008206">
    <property type="component" value="Plasmid Cy782201"/>
</dbReference>
<keyword evidence="4" id="KW-0614">Plasmid</keyword>
<evidence type="ECO:0000256" key="2">
    <source>
        <dbReference type="SAM" id="MobiDB-lite"/>
    </source>
</evidence>
<feature type="region of interest" description="Disordered" evidence="2">
    <location>
        <begin position="24"/>
        <end position="56"/>
    </location>
</feature>
<evidence type="ECO:0000313" key="4">
    <source>
        <dbReference type="EMBL" id="ADN17933.1"/>
    </source>
</evidence>
<keyword evidence="3" id="KW-0732">Signal</keyword>
<feature type="repeat" description="TPR" evidence="1">
    <location>
        <begin position="123"/>
        <end position="156"/>
    </location>
</feature>
<feature type="signal peptide" evidence="3">
    <location>
        <begin position="1"/>
        <end position="24"/>
    </location>
</feature>
<evidence type="ECO:0000256" key="3">
    <source>
        <dbReference type="SAM" id="SignalP"/>
    </source>
</evidence>
<dbReference type="Gene3D" id="1.25.40.10">
    <property type="entry name" value="Tetratricopeptide repeat domain"/>
    <property type="match status" value="2"/>
</dbReference>
<proteinExistence type="predicted"/>
<protein>
    <submittedName>
        <fullName evidence="4">TPR repeat-containing protein</fullName>
    </submittedName>
</protein>
<dbReference type="PROSITE" id="PS50005">
    <property type="entry name" value="TPR"/>
    <property type="match status" value="4"/>
</dbReference>
<dbReference type="SUPFAM" id="SSF48452">
    <property type="entry name" value="TPR-like"/>
    <property type="match status" value="1"/>
</dbReference>
<accession>E0ULV3</accession>
<dbReference type="EMBL" id="CP002199">
    <property type="protein sequence ID" value="ADN17933.1"/>
    <property type="molecule type" value="Genomic_DNA"/>
</dbReference>
<evidence type="ECO:0000256" key="1">
    <source>
        <dbReference type="PROSITE-ProRule" id="PRU00339"/>
    </source>
</evidence>